<sequence length="403" mass="43202">MRISTQQFHQRAVDMLHEQQTRLVQTQRQLATGRRFEVAAEDPLAAGQALRLTREVATTEQYQANANAVRLRQELQEAALGQVTEVLHQARELLVQAHGAASFNANERHAFAQRLEQHLTSLVGFANARDGGGEYLFAGDQSGTRPFSDAGQGQVVYQGDLGQRHIPIGPGVSAAMTASGAEVFGGVREGNGRFVTAADPSNTGSGAISIGQARGDWTSGAYRLTIVQPAPARPPTYEVHDADDNLVAAGDYVSGAPIRFQGAEVAVTGSPAHGDTFQITPAGQRDLFSILRGAAQALTEAGEVPAGRARLQVGLNRGLAELDAALDHVLSQRAQIGARLDQIDRQTDANEAFRLVATEALSEVQDLNYAEAAMRLQTGMLALEAAQRSYVSIQDLSLFRFLR</sequence>
<keyword evidence="7" id="KW-0966">Cell projection</keyword>
<evidence type="ECO:0000256" key="4">
    <source>
        <dbReference type="ARBA" id="ARBA00022525"/>
    </source>
</evidence>
<dbReference type="EMBL" id="JBDKXB010000005">
    <property type="protein sequence ID" value="MEY6431897.1"/>
    <property type="molecule type" value="Genomic_DNA"/>
</dbReference>
<name>A0ABV4BBP0_9GAMM</name>
<feature type="domain" description="Flagellin N-terminal" evidence="6">
    <location>
        <begin position="3"/>
        <end position="140"/>
    </location>
</feature>
<dbReference type="Pfam" id="PF00669">
    <property type="entry name" value="Flagellin_N"/>
    <property type="match status" value="1"/>
</dbReference>
<dbReference type="PANTHER" id="PTHR42792">
    <property type="entry name" value="FLAGELLIN"/>
    <property type="match status" value="1"/>
</dbReference>
<evidence type="ECO:0000256" key="3">
    <source>
        <dbReference type="ARBA" id="ARBA00005709"/>
    </source>
</evidence>
<reference evidence="7 8" key="1">
    <citation type="submission" date="2024-05" db="EMBL/GenBank/DDBJ databases">
        <title>Genome Sequence and Characterization of the New Strain Purple Sulfur Bacterium of Genus Thioalkalicoccus.</title>
        <authorList>
            <person name="Bryantseva I.A."/>
            <person name="Kyndt J.A."/>
            <person name="Imhoff J.F."/>
        </authorList>
    </citation>
    <scope>NUCLEOTIDE SEQUENCE [LARGE SCALE GENOMIC DNA]</scope>
    <source>
        <strain evidence="7 8">Um2</strain>
    </source>
</reference>
<dbReference type="InterPro" id="IPR001492">
    <property type="entry name" value="Flagellin"/>
</dbReference>
<protein>
    <submittedName>
        <fullName evidence="7">Flagellar hook-associated protein FlgL</fullName>
    </submittedName>
</protein>
<keyword evidence="4" id="KW-0964">Secreted</keyword>
<keyword evidence="7" id="KW-0282">Flagellum</keyword>
<evidence type="ECO:0000256" key="2">
    <source>
        <dbReference type="ARBA" id="ARBA00004613"/>
    </source>
</evidence>
<evidence type="ECO:0000259" key="6">
    <source>
        <dbReference type="Pfam" id="PF00669"/>
    </source>
</evidence>
<dbReference type="Proteomes" id="UP001564408">
    <property type="component" value="Unassembled WGS sequence"/>
</dbReference>
<dbReference type="Gene3D" id="1.20.1330.10">
    <property type="entry name" value="f41 fragment of flagellin, N-terminal domain"/>
    <property type="match status" value="2"/>
</dbReference>
<accession>A0ABV4BBP0</accession>
<gene>
    <name evidence="7" type="primary">flgL</name>
    <name evidence="7" type="ORF">ABC977_05680</name>
</gene>
<keyword evidence="7" id="KW-0969">Cilium</keyword>
<evidence type="ECO:0000313" key="8">
    <source>
        <dbReference type="Proteomes" id="UP001564408"/>
    </source>
</evidence>
<comment type="similarity">
    <text evidence="3">Belongs to the bacterial flagellin family.</text>
</comment>
<dbReference type="PANTHER" id="PTHR42792:SF1">
    <property type="entry name" value="FLAGELLAR HOOK-ASSOCIATED PROTEIN 3"/>
    <property type="match status" value="1"/>
</dbReference>
<comment type="caution">
    <text evidence="7">The sequence shown here is derived from an EMBL/GenBank/DDBJ whole genome shotgun (WGS) entry which is preliminary data.</text>
</comment>
<evidence type="ECO:0000256" key="1">
    <source>
        <dbReference type="ARBA" id="ARBA00004365"/>
    </source>
</evidence>
<keyword evidence="5" id="KW-0975">Bacterial flagellum</keyword>
<dbReference type="NCBIfam" id="TIGR02550">
    <property type="entry name" value="flagell_flgL"/>
    <property type="match status" value="1"/>
</dbReference>
<dbReference type="RefSeq" id="WP_369666283.1">
    <property type="nucleotide sequence ID" value="NZ_JBDKXB010000005.1"/>
</dbReference>
<proteinExistence type="inferred from homology"/>
<evidence type="ECO:0000256" key="5">
    <source>
        <dbReference type="ARBA" id="ARBA00023143"/>
    </source>
</evidence>
<dbReference type="InterPro" id="IPR013384">
    <property type="entry name" value="Flagell_FlgL"/>
</dbReference>
<evidence type="ECO:0000313" key="7">
    <source>
        <dbReference type="EMBL" id="MEY6431897.1"/>
    </source>
</evidence>
<dbReference type="InterPro" id="IPR001029">
    <property type="entry name" value="Flagellin_N"/>
</dbReference>
<dbReference type="SUPFAM" id="SSF64518">
    <property type="entry name" value="Phase 1 flagellin"/>
    <property type="match status" value="1"/>
</dbReference>
<organism evidence="7 8">
    <name type="scientific">Thioalkalicoccus limnaeus</name>
    <dbReference type="NCBI Taxonomy" id="120681"/>
    <lineage>
        <taxon>Bacteria</taxon>
        <taxon>Pseudomonadati</taxon>
        <taxon>Pseudomonadota</taxon>
        <taxon>Gammaproteobacteria</taxon>
        <taxon>Chromatiales</taxon>
        <taxon>Chromatiaceae</taxon>
        <taxon>Thioalkalicoccus</taxon>
    </lineage>
</organism>
<comment type="subcellular location">
    <subcellularLocation>
        <location evidence="1">Bacterial flagellum</location>
    </subcellularLocation>
    <subcellularLocation>
        <location evidence="2">Secreted</location>
    </subcellularLocation>
</comment>
<keyword evidence="8" id="KW-1185">Reference proteome</keyword>